<dbReference type="InterPro" id="IPR050605">
    <property type="entry name" value="Olfactomedin-like_domain"/>
</dbReference>
<name>A0A9Q0YN55_HOLLE</name>
<dbReference type="PANTHER" id="PTHR23192:SF87">
    <property type="entry name" value="AMASSIN-3"/>
    <property type="match status" value="1"/>
</dbReference>
<dbReference type="AlphaFoldDB" id="A0A9Q0YN55"/>
<evidence type="ECO:0000256" key="5">
    <source>
        <dbReference type="SAM" id="SignalP"/>
    </source>
</evidence>
<evidence type="ECO:0000256" key="3">
    <source>
        <dbReference type="PROSITE-ProRule" id="PRU00446"/>
    </source>
</evidence>
<keyword evidence="8" id="KW-1185">Reference proteome</keyword>
<dbReference type="GO" id="GO:0007165">
    <property type="term" value="P:signal transduction"/>
    <property type="evidence" value="ECO:0007669"/>
    <property type="project" value="TreeGrafter"/>
</dbReference>
<dbReference type="InterPro" id="IPR003112">
    <property type="entry name" value="Olfac-like_dom"/>
</dbReference>
<dbReference type="PANTHER" id="PTHR23192">
    <property type="entry name" value="OLFACTOMEDIN-RELATED"/>
    <property type="match status" value="1"/>
</dbReference>
<dbReference type="Proteomes" id="UP001152320">
    <property type="component" value="Chromosome 17"/>
</dbReference>
<comment type="subcellular location">
    <subcellularLocation>
        <location evidence="1">Secreted</location>
    </subcellularLocation>
</comment>
<feature type="coiled-coil region" evidence="4">
    <location>
        <begin position="133"/>
        <end position="181"/>
    </location>
</feature>
<evidence type="ECO:0000256" key="1">
    <source>
        <dbReference type="ARBA" id="ARBA00004613"/>
    </source>
</evidence>
<sequence>MKLFIFTTVLCYCLALTSARTTRQTSSTESQDASDNGAFSVQNATRSSEDSCICQIRSPETVQCNTVTSPKTAIRIDQLQTDVSLLSVRFDQEMARMEAQDSQIAVLTESMATAMEKLEQIQEGNLIISQPEYQALRLEATNMEAVLQALKQNKTTYGAGMQMLEAEIHNITAVVDTLEELLGADTDRLFGEILELKQQLLSHQTTNTEYDLGDPFGTWHYGGHQDTCQKLKWVSQPYTVQESSYYAGTWFRDPLKAKDNVYNFWISNGRSQDYLDVYPSLVDFENGANALKLLLPEEAQGTGMVAYNGNLYFQKYNSLFMDKYDITQQSLTEALLPSDTYYSYNGAYLSGRYSDIDFAVDESGLWVIYSRSSSNGVMIISKLDPDTLAFSNTWTTSVPKSTVGNCFVICQALYCTETYNSHSNMINYYFDTKTLTESFLDVPIDDKFLANYALNYNPFDQNLYAWDDGHQVVYKLSFEKAEK</sequence>
<protein>
    <submittedName>
        <fullName evidence="7">Noelin</fullName>
    </submittedName>
</protein>
<dbReference type="GO" id="GO:0005615">
    <property type="term" value="C:extracellular space"/>
    <property type="evidence" value="ECO:0007669"/>
    <property type="project" value="TreeGrafter"/>
</dbReference>
<dbReference type="EMBL" id="JAIZAY010000017">
    <property type="protein sequence ID" value="KAJ8025477.1"/>
    <property type="molecule type" value="Genomic_DNA"/>
</dbReference>
<dbReference type="SMART" id="SM00284">
    <property type="entry name" value="OLF"/>
    <property type="match status" value="1"/>
</dbReference>
<comment type="caution">
    <text evidence="7">The sequence shown here is derived from an EMBL/GenBank/DDBJ whole genome shotgun (WGS) entry which is preliminary data.</text>
</comment>
<keyword evidence="2" id="KW-0964">Secreted</keyword>
<feature type="signal peptide" evidence="5">
    <location>
        <begin position="1"/>
        <end position="19"/>
    </location>
</feature>
<keyword evidence="4" id="KW-0175">Coiled coil</keyword>
<organism evidence="7 8">
    <name type="scientific">Holothuria leucospilota</name>
    <name type="common">Black long sea cucumber</name>
    <name type="synonym">Mertensiothuria leucospilota</name>
    <dbReference type="NCBI Taxonomy" id="206669"/>
    <lineage>
        <taxon>Eukaryota</taxon>
        <taxon>Metazoa</taxon>
        <taxon>Echinodermata</taxon>
        <taxon>Eleutherozoa</taxon>
        <taxon>Echinozoa</taxon>
        <taxon>Holothuroidea</taxon>
        <taxon>Aspidochirotacea</taxon>
        <taxon>Aspidochirotida</taxon>
        <taxon>Holothuriidae</taxon>
        <taxon>Holothuria</taxon>
    </lineage>
</organism>
<evidence type="ECO:0000256" key="4">
    <source>
        <dbReference type="SAM" id="Coils"/>
    </source>
</evidence>
<feature type="domain" description="Olfactomedin-like" evidence="6">
    <location>
        <begin position="227"/>
        <end position="480"/>
    </location>
</feature>
<dbReference type="OrthoDB" id="8626508at2759"/>
<accession>A0A9Q0YN55</accession>
<evidence type="ECO:0000259" key="6">
    <source>
        <dbReference type="PROSITE" id="PS51132"/>
    </source>
</evidence>
<dbReference type="Pfam" id="PF02191">
    <property type="entry name" value="OLF"/>
    <property type="match status" value="1"/>
</dbReference>
<proteinExistence type="predicted"/>
<gene>
    <name evidence="7" type="ORF">HOLleu_33045</name>
</gene>
<reference evidence="7" key="1">
    <citation type="submission" date="2021-10" db="EMBL/GenBank/DDBJ databases">
        <title>Tropical sea cucumber genome reveals ecological adaptation and Cuvierian tubules defense mechanism.</title>
        <authorList>
            <person name="Chen T."/>
        </authorList>
    </citation>
    <scope>NUCLEOTIDE SEQUENCE</scope>
    <source>
        <strain evidence="7">Nanhai2018</strain>
        <tissue evidence="7">Muscle</tissue>
    </source>
</reference>
<evidence type="ECO:0000313" key="8">
    <source>
        <dbReference type="Proteomes" id="UP001152320"/>
    </source>
</evidence>
<keyword evidence="3" id="KW-1015">Disulfide bond</keyword>
<evidence type="ECO:0000313" key="7">
    <source>
        <dbReference type="EMBL" id="KAJ8025477.1"/>
    </source>
</evidence>
<feature type="chain" id="PRO_5040406135" evidence="5">
    <location>
        <begin position="20"/>
        <end position="483"/>
    </location>
</feature>
<dbReference type="PROSITE" id="PS51132">
    <property type="entry name" value="OLF"/>
    <property type="match status" value="1"/>
</dbReference>
<evidence type="ECO:0000256" key="2">
    <source>
        <dbReference type="ARBA" id="ARBA00022525"/>
    </source>
</evidence>
<feature type="disulfide bond" evidence="3">
    <location>
        <begin position="228"/>
        <end position="410"/>
    </location>
</feature>
<keyword evidence="5" id="KW-0732">Signal</keyword>